<name>W6AJK4_9MOLU</name>
<gene>
    <name evidence="1" type="ORF">SSABA_v1c04970</name>
</gene>
<evidence type="ECO:0000313" key="1">
    <source>
        <dbReference type="EMBL" id="AHI53904.1"/>
    </source>
</evidence>
<dbReference type="HOGENOM" id="CLU_2604308_0_0_14"/>
<accession>W6AJK4</accession>
<dbReference type="Proteomes" id="UP000019265">
    <property type="component" value="Chromosome"/>
</dbReference>
<dbReference type="OrthoDB" id="9971374at2"/>
<dbReference type="KEGG" id="ssab:SSABA_v1c04970"/>
<proteinExistence type="predicted"/>
<evidence type="ECO:0000313" key="2">
    <source>
        <dbReference type="Proteomes" id="UP000019265"/>
    </source>
</evidence>
<dbReference type="EMBL" id="CP006934">
    <property type="protein sequence ID" value="AHI53904.1"/>
    <property type="molecule type" value="Genomic_DNA"/>
</dbReference>
<reference evidence="1 2" key="1">
    <citation type="journal article" date="2014" name="Genome Biol. Evol.">
        <title>Molecular evolution of the substrate utilization strategies and putative virulence factors in mosquito-associated Spiroplasma species.</title>
        <authorList>
            <person name="Chang T.H."/>
            <person name="Lo W.S."/>
            <person name="Ku C."/>
            <person name="Chen L.L."/>
            <person name="Kuo C.H."/>
        </authorList>
    </citation>
    <scope>NUCLEOTIDE SEQUENCE [LARGE SCALE GENOMIC DNA]</scope>
    <source>
        <strain evidence="1">Ar-1343</strain>
    </source>
</reference>
<dbReference type="STRING" id="1276257.SSABA_v1c04970"/>
<protein>
    <submittedName>
        <fullName evidence="1">Uncharacterized protein</fullName>
    </submittedName>
</protein>
<dbReference type="RefSeq" id="WP_148293480.1">
    <property type="nucleotide sequence ID" value="NZ_CP006934.1"/>
</dbReference>
<dbReference type="PATRIC" id="fig|1276257.3.peg.507"/>
<organism evidence="1 2">
    <name type="scientific">Spiroplasma sabaudiense Ar-1343</name>
    <dbReference type="NCBI Taxonomy" id="1276257"/>
    <lineage>
        <taxon>Bacteria</taxon>
        <taxon>Bacillati</taxon>
        <taxon>Mycoplasmatota</taxon>
        <taxon>Mollicutes</taxon>
        <taxon>Entomoplasmatales</taxon>
        <taxon>Spiroplasmataceae</taxon>
        <taxon>Spiroplasma</taxon>
    </lineage>
</organism>
<keyword evidence="2" id="KW-1185">Reference proteome</keyword>
<dbReference type="AlphaFoldDB" id="W6AJK4"/>
<sequence length="79" mass="9311">MKKKNINYICNLPTKREVEIPNFSTPYTVNKQLNSCQHFELKLNNPPATYSCVVCDLLFDLNDKKRFNAWKNRIVFGSR</sequence>